<feature type="transmembrane region" description="Helical" evidence="1">
    <location>
        <begin position="6"/>
        <end position="25"/>
    </location>
</feature>
<evidence type="ECO:0000313" key="2">
    <source>
        <dbReference type="EMBL" id="MPM40265.1"/>
    </source>
</evidence>
<keyword evidence="1" id="KW-0472">Membrane</keyword>
<keyword evidence="1" id="KW-1133">Transmembrane helix</keyword>
<gene>
    <name evidence="2" type="ORF">SDC9_86905</name>
</gene>
<accession>A0A644ZH93</accession>
<evidence type="ECO:0000256" key="1">
    <source>
        <dbReference type="SAM" id="Phobius"/>
    </source>
</evidence>
<dbReference type="AlphaFoldDB" id="A0A644ZH93"/>
<comment type="caution">
    <text evidence="2">The sequence shown here is derived from an EMBL/GenBank/DDBJ whole genome shotgun (WGS) entry which is preliminary data.</text>
</comment>
<reference evidence="2" key="1">
    <citation type="submission" date="2019-08" db="EMBL/GenBank/DDBJ databases">
        <authorList>
            <person name="Kucharzyk K."/>
            <person name="Murdoch R.W."/>
            <person name="Higgins S."/>
            <person name="Loffler F."/>
        </authorList>
    </citation>
    <scope>NUCLEOTIDE SEQUENCE</scope>
</reference>
<name>A0A644ZH93_9ZZZZ</name>
<proteinExistence type="predicted"/>
<dbReference type="EMBL" id="VSSQ01008937">
    <property type="protein sequence ID" value="MPM40265.1"/>
    <property type="molecule type" value="Genomic_DNA"/>
</dbReference>
<organism evidence="2">
    <name type="scientific">bioreactor metagenome</name>
    <dbReference type="NCBI Taxonomy" id="1076179"/>
    <lineage>
        <taxon>unclassified sequences</taxon>
        <taxon>metagenomes</taxon>
        <taxon>ecological metagenomes</taxon>
    </lineage>
</organism>
<sequence length="189" mass="22050">MENKNIILFFLLVLNMILCGLYIDISFRNKNSVKVNNELFLESSSYYESRDNILLSLSRNNIEKMIQLAPLDSLNNDSNGYKLYVVVSPFPCNTCLSDELNLMKSKLSTLDAIDKIIFIIPETRYRDIRSFFGDNDKIVISSYKDDQFIDIQFDSVLFILRQSVYNHQIFLANKKNHSLSENFYNILIN</sequence>
<keyword evidence="1" id="KW-0812">Transmembrane</keyword>
<protein>
    <submittedName>
        <fullName evidence="2">Uncharacterized protein</fullName>
    </submittedName>
</protein>